<dbReference type="Pfam" id="PF02609">
    <property type="entry name" value="Exonuc_VII_S"/>
    <property type="match status" value="1"/>
</dbReference>
<dbReference type="GO" id="GO:0008855">
    <property type="term" value="F:exodeoxyribonuclease VII activity"/>
    <property type="evidence" value="ECO:0007669"/>
    <property type="project" value="UniProtKB-UniRule"/>
</dbReference>
<keyword evidence="9" id="KW-1185">Reference proteome</keyword>
<keyword evidence="4" id="KW-0378">Hydrolase</keyword>
<dbReference type="Proteomes" id="UP000298616">
    <property type="component" value="Chromosome"/>
</dbReference>
<evidence type="ECO:0000256" key="2">
    <source>
        <dbReference type="ARBA" id="ARBA00022490"/>
    </source>
</evidence>
<evidence type="ECO:0000256" key="4">
    <source>
        <dbReference type="ARBA" id="ARBA00022801"/>
    </source>
</evidence>
<organism evidence="8 9">
    <name type="scientific">Mangrovivirga cuniculi</name>
    <dbReference type="NCBI Taxonomy" id="2715131"/>
    <lineage>
        <taxon>Bacteria</taxon>
        <taxon>Pseudomonadati</taxon>
        <taxon>Bacteroidota</taxon>
        <taxon>Cytophagia</taxon>
        <taxon>Cytophagales</taxon>
        <taxon>Mangrovivirgaceae</taxon>
        <taxon>Mangrovivirga</taxon>
    </lineage>
</organism>
<accession>A0A4D7K4W0</accession>
<keyword evidence="7" id="KW-0175">Coiled coil</keyword>
<dbReference type="GO" id="GO:0009318">
    <property type="term" value="C:exodeoxyribonuclease VII complex"/>
    <property type="evidence" value="ECO:0007669"/>
    <property type="project" value="UniProtKB-UniRule"/>
</dbReference>
<dbReference type="AlphaFoldDB" id="A0A4D7K4W0"/>
<dbReference type="NCBIfam" id="TIGR01280">
    <property type="entry name" value="xseB"/>
    <property type="match status" value="1"/>
</dbReference>
<sequence length="67" mass="7834">MPNKKKLSYKESIDKLTSILEKLENQEGDIDELMKDVDEATMIIKQCREKLRGTEEQLSSKFDEIDN</sequence>
<keyword evidence="3" id="KW-0540">Nuclease</keyword>
<evidence type="ECO:0000256" key="6">
    <source>
        <dbReference type="NCBIfam" id="TIGR01280"/>
    </source>
</evidence>
<reference evidence="8 9" key="1">
    <citation type="submission" date="2018-04" db="EMBL/GenBank/DDBJ databases">
        <title>Complete genome uncultured novel isolate.</title>
        <authorList>
            <person name="Merlino G."/>
        </authorList>
    </citation>
    <scope>NUCLEOTIDE SEQUENCE [LARGE SCALE GENOMIC DNA]</scope>
    <source>
        <strain evidence="9">R1DC9</strain>
    </source>
</reference>
<keyword evidence="2" id="KW-0963">Cytoplasm</keyword>
<dbReference type="EMBL" id="CP028923">
    <property type="protein sequence ID" value="QCK15884.1"/>
    <property type="molecule type" value="Genomic_DNA"/>
</dbReference>
<evidence type="ECO:0000313" key="9">
    <source>
        <dbReference type="Proteomes" id="UP000298616"/>
    </source>
</evidence>
<evidence type="ECO:0000256" key="5">
    <source>
        <dbReference type="ARBA" id="ARBA00022839"/>
    </source>
</evidence>
<dbReference type="GO" id="GO:0006308">
    <property type="term" value="P:DNA catabolic process"/>
    <property type="evidence" value="ECO:0007669"/>
    <property type="project" value="UniProtKB-UniRule"/>
</dbReference>
<dbReference type="KEGG" id="fpf:DCC35_14590"/>
<evidence type="ECO:0000256" key="7">
    <source>
        <dbReference type="SAM" id="Coils"/>
    </source>
</evidence>
<dbReference type="Gene3D" id="1.10.287.1040">
    <property type="entry name" value="Exonuclease VII, small subunit"/>
    <property type="match status" value="1"/>
</dbReference>
<dbReference type="OrthoDB" id="9813898at2"/>
<protein>
    <recommendedName>
        <fullName evidence="6">Exodeoxyribonuclease VII small subunit</fullName>
        <ecNumber evidence="6">3.1.11.6</ecNumber>
    </recommendedName>
</protein>
<dbReference type="RefSeq" id="WP_137091482.1">
    <property type="nucleotide sequence ID" value="NZ_CP028923.1"/>
</dbReference>
<dbReference type="InterPro" id="IPR037004">
    <property type="entry name" value="Exonuc_VII_ssu_sf"/>
</dbReference>
<proteinExistence type="inferred from homology"/>
<evidence type="ECO:0000313" key="8">
    <source>
        <dbReference type="EMBL" id="QCK15884.1"/>
    </source>
</evidence>
<gene>
    <name evidence="8" type="primary">xseB</name>
    <name evidence="8" type="ORF">DCC35_14590</name>
</gene>
<name>A0A4D7K4W0_9BACT</name>
<comment type="similarity">
    <text evidence="1">Belongs to the XseB family.</text>
</comment>
<evidence type="ECO:0000256" key="3">
    <source>
        <dbReference type="ARBA" id="ARBA00022722"/>
    </source>
</evidence>
<feature type="coiled-coil region" evidence="7">
    <location>
        <begin position="6"/>
        <end position="57"/>
    </location>
</feature>
<dbReference type="InterPro" id="IPR003761">
    <property type="entry name" value="Exonuc_VII_S"/>
</dbReference>
<dbReference type="SUPFAM" id="SSF116842">
    <property type="entry name" value="XseB-like"/>
    <property type="match status" value="1"/>
</dbReference>
<dbReference type="EC" id="3.1.11.6" evidence="6"/>
<keyword evidence="5" id="KW-0269">Exonuclease</keyword>
<evidence type="ECO:0000256" key="1">
    <source>
        <dbReference type="ARBA" id="ARBA00009998"/>
    </source>
</evidence>